<evidence type="ECO:0000313" key="2">
    <source>
        <dbReference type="EMBL" id="MRN55623.1"/>
    </source>
</evidence>
<gene>
    <name evidence="2" type="ORF">GJB61_21815</name>
</gene>
<dbReference type="Proteomes" id="UP000463051">
    <property type="component" value="Unassembled WGS sequence"/>
</dbReference>
<dbReference type="AlphaFoldDB" id="A0A7X2HA24"/>
<evidence type="ECO:0000256" key="1">
    <source>
        <dbReference type="SAM" id="SignalP"/>
    </source>
</evidence>
<feature type="signal peptide" evidence="1">
    <location>
        <begin position="1"/>
        <end position="28"/>
    </location>
</feature>
<sequence>MKKFFKKPFTVLATLFLALSILPGTGFAASNDVVAEPRIDPTAAQALTIQSQSPIVTDESGNAVQALATDVAILTLWSVPSGSSTGSSGGDGSSSFGTHSFITVNNISSSSITIGKLSGIAANKLVSVGTWGNKTEHTGIWYNLEAMFINNYSAYSGRVSHSMYISSTQLSSVNSYIINHDSWSLTNNCSSFAVGLWNSISSDDYSAGTINTPQNLYYSIKDGAYDTNASVPYNYAVYYAQGTGTPIRSTQF</sequence>
<accession>A0A7X2HA24</accession>
<reference evidence="2 3" key="1">
    <citation type="submission" date="2019-11" db="EMBL/GenBank/DDBJ databases">
        <title>Paenibacillus monticola sp. nov., a novel PGPR strain isolated from mountain sample in China.</title>
        <authorList>
            <person name="Zhao Q."/>
            <person name="Li H.-P."/>
            <person name="Zhang J.-L."/>
        </authorList>
    </citation>
    <scope>NUCLEOTIDE SEQUENCE [LARGE SCALE GENOMIC DNA]</scope>
    <source>
        <strain evidence="2 3">LC-T2</strain>
    </source>
</reference>
<proteinExistence type="predicted"/>
<keyword evidence="3" id="KW-1185">Reference proteome</keyword>
<comment type="caution">
    <text evidence="2">The sequence shown here is derived from an EMBL/GenBank/DDBJ whole genome shotgun (WGS) entry which is preliminary data.</text>
</comment>
<name>A0A7X2HA24_9BACL</name>
<dbReference type="EMBL" id="WJXB01000010">
    <property type="protein sequence ID" value="MRN55623.1"/>
    <property type="molecule type" value="Genomic_DNA"/>
</dbReference>
<protein>
    <submittedName>
        <fullName evidence="2">Uncharacterized protein</fullName>
    </submittedName>
</protein>
<organism evidence="2 3">
    <name type="scientific">Paenibacillus monticola</name>
    <dbReference type="NCBI Taxonomy" id="2666075"/>
    <lineage>
        <taxon>Bacteria</taxon>
        <taxon>Bacillati</taxon>
        <taxon>Bacillota</taxon>
        <taxon>Bacilli</taxon>
        <taxon>Bacillales</taxon>
        <taxon>Paenibacillaceae</taxon>
        <taxon>Paenibacillus</taxon>
    </lineage>
</organism>
<evidence type="ECO:0000313" key="3">
    <source>
        <dbReference type="Proteomes" id="UP000463051"/>
    </source>
</evidence>
<feature type="chain" id="PRO_5031441069" evidence="1">
    <location>
        <begin position="29"/>
        <end position="252"/>
    </location>
</feature>
<dbReference type="RefSeq" id="WP_154121137.1">
    <property type="nucleotide sequence ID" value="NZ_WJXB01000010.1"/>
</dbReference>
<keyword evidence="1" id="KW-0732">Signal</keyword>